<evidence type="ECO:0000259" key="3">
    <source>
        <dbReference type="PROSITE" id="PS01124"/>
    </source>
</evidence>
<dbReference type="PROSITE" id="PS01124">
    <property type="entry name" value="HTH_ARAC_FAMILY_2"/>
    <property type="match status" value="1"/>
</dbReference>
<dbReference type="InterPro" id="IPR052158">
    <property type="entry name" value="INH-QAR"/>
</dbReference>
<organism evidence="4 5">
    <name type="scientific">Pseudomyxococcus hansupus</name>
    <dbReference type="NCBI Taxonomy" id="1297742"/>
    <lineage>
        <taxon>Bacteria</taxon>
        <taxon>Pseudomonadati</taxon>
        <taxon>Myxococcota</taxon>
        <taxon>Myxococcia</taxon>
        <taxon>Myxococcales</taxon>
        <taxon>Cystobacterineae</taxon>
        <taxon>Myxococcaceae</taxon>
        <taxon>Pseudomyxococcus</taxon>
    </lineage>
</organism>
<dbReference type="RefSeq" id="WP_002633055.1">
    <property type="nucleotide sequence ID" value="NZ_CP012109.1"/>
</dbReference>
<dbReference type="GO" id="GO:0043565">
    <property type="term" value="F:sequence-specific DNA binding"/>
    <property type="evidence" value="ECO:0007669"/>
    <property type="project" value="InterPro"/>
</dbReference>
<dbReference type="SUPFAM" id="SSF46689">
    <property type="entry name" value="Homeodomain-like"/>
    <property type="match status" value="2"/>
</dbReference>
<dbReference type="SMART" id="SM00342">
    <property type="entry name" value="HTH_ARAC"/>
    <property type="match status" value="1"/>
</dbReference>
<dbReference type="PATRIC" id="fig|1297742.4.peg.5256"/>
<dbReference type="Pfam" id="PF12833">
    <property type="entry name" value="HTH_18"/>
    <property type="match status" value="1"/>
</dbReference>
<dbReference type="Gene3D" id="1.10.10.60">
    <property type="entry name" value="Homeodomain-like"/>
    <property type="match status" value="1"/>
</dbReference>
<dbReference type="Gene3D" id="3.40.50.880">
    <property type="match status" value="1"/>
</dbReference>
<keyword evidence="1" id="KW-0805">Transcription regulation</keyword>
<dbReference type="eggNOG" id="COG4977">
    <property type="taxonomic scope" value="Bacteria"/>
</dbReference>
<keyword evidence="5" id="KW-1185">Reference proteome</keyword>
<proteinExistence type="predicted"/>
<dbReference type="KEGG" id="mym:A176_005177"/>
<feature type="domain" description="HTH araC/xylS-type" evidence="3">
    <location>
        <begin position="241"/>
        <end position="339"/>
    </location>
</feature>
<dbReference type="GO" id="GO:0003700">
    <property type="term" value="F:DNA-binding transcription factor activity"/>
    <property type="evidence" value="ECO:0007669"/>
    <property type="project" value="InterPro"/>
</dbReference>
<gene>
    <name evidence="4" type="ORF">A176_005177</name>
</gene>
<evidence type="ECO:0000313" key="4">
    <source>
        <dbReference type="EMBL" id="AKQ68265.1"/>
    </source>
</evidence>
<name>A0A0H4X3P1_9BACT</name>
<protein>
    <submittedName>
        <fullName evidence="4">Transcriptional regulator</fullName>
    </submittedName>
</protein>
<dbReference type="InterPro" id="IPR002818">
    <property type="entry name" value="DJ-1/PfpI"/>
</dbReference>
<dbReference type="Proteomes" id="UP000009026">
    <property type="component" value="Chromosome"/>
</dbReference>
<dbReference type="STRING" id="1297742.A176_005177"/>
<evidence type="ECO:0000256" key="2">
    <source>
        <dbReference type="ARBA" id="ARBA00023163"/>
    </source>
</evidence>
<keyword evidence="2" id="KW-0804">Transcription</keyword>
<dbReference type="CDD" id="cd03137">
    <property type="entry name" value="GATase1_AraC_1"/>
    <property type="match status" value="1"/>
</dbReference>
<dbReference type="SUPFAM" id="SSF52317">
    <property type="entry name" value="Class I glutamine amidotransferase-like"/>
    <property type="match status" value="1"/>
</dbReference>
<sequence length="349" mass="38765">MSTRPLRPKAARTTALPPKTRRVAMLAYPDVQMLDVMGPLEVFSRASRWLKDSGLRDDHAYQVEIIGLKRGAFPASSGLRLHADRRFDEVRRGIDTLLIAGGRGAERYCAHPPLLRWIRRQAGFVRRLASICTGTFFLAEAGLLEGRRATTHWASCDALARRHPGIQVEADRIFVQDGGLYTSAGVTAGMDLALALVEEDHGREAALETARALVMFLRRPGGQAQFSAQLSVQLAKQEPLRELQAYIQDHPRADLSVPTLARRVAMSPRNFARVFTREVGMTPARFVTSTRVETARRLLEESSEDLETVCAMSGLGTPEAMRRAFLHKVGIPPGQYRERFTRHAIAATS</sequence>
<dbReference type="EMBL" id="CP012109">
    <property type="protein sequence ID" value="AKQ68265.1"/>
    <property type="molecule type" value="Genomic_DNA"/>
</dbReference>
<accession>A0A0H4X3P1</accession>
<evidence type="ECO:0000313" key="5">
    <source>
        <dbReference type="Proteomes" id="UP000009026"/>
    </source>
</evidence>
<dbReference type="PANTHER" id="PTHR43130">
    <property type="entry name" value="ARAC-FAMILY TRANSCRIPTIONAL REGULATOR"/>
    <property type="match status" value="1"/>
</dbReference>
<dbReference type="InterPro" id="IPR018060">
    <property type="entry name" value="HTH_AraC"/>
</dbReference>
<evidence type="ECO:0000256" key="1">
    <source>
        <dbReference type="ARBA" id="ARBA00023015"/>
    </source>
</evidence>
<dbReference type="AlphaFoldDB" id="A0A0H4X3P1"/>
<dbReference type="PANTHER" id="PTHR43130:SF3">
    <property type="entry name" value="HTH-TYPE TRANSCRIPTIONAL REGULATOR RV1931C"/>
    <property type="match status" value="1"/>
</dbReference>
<dbReference type="Pfam" id="PF01965">
    <property type="entry name" value="DJ-1_PfpI"/>
    <property type="match status" value="1"/>
</dbReference>
<dbReference type="OrthoDB" id="9798003at2"/>
<dbReference type="InterPro" id="IPR009057">
    <property type="entry name" value="Homeodomain-like_sf"/>
</dbReference>
<dbReference type="InterPro" id="IPR029062">
    <property type="entry name" value="Class_I_gatase-like"/>
</dbReference>
<reference evidence="4 5" key="1">
    <citation type="journal article" date="2016" name="PLoS ONE">
        <title>Complete Genome Sequence and Comparative Genomics of a Novel Myxobacterium Myxococcus hansupus.</title>
        <authorList>
            <person name="Sharma G."/>
            <person name="Narwani T."/>
            <person name="Subramanian S."/>
        </authorList>
    </citation>
    <scope>NUCLEOTIDE SEQUENCE [LARGE SCALE GENOMIC DNA]</scope>
    <source>
        <strain evidence="5">mixupus</strain>
    </source>
</reference>